<protein>
    <submittedName>
        <fullName evidence="2">Uncharacterized protein</fullName>
    </submittedName>
</protein>
<dbReference type="AlphaFoldDB" id="A0AA36I724"/>
<reference evidence="2" key="1">
    <citation type="submission" date="2023-08" db="EMBL/GenBank/DDBJ databases">
        <authorList>
            <person name="Chen Y."/>
            <person name="Shah S."/>
            <person name="Dougan E. K."/>
            <person name="Thang M."/>
            <person name="Chan C."/>
        </authorList>
    </citation>
    <scope>NUCLEOTIDE SEQUENCE</scope>
</reference>
<keyword evidence="3" id="KW-1185">Reference proteome</keyword>
<feature type="region of interest" description="Disordered" evidence="1">
    <location>
        <begin position="603"/>
        <end position="636"/>
    </location>
</feature>
<organism evidence="2 3">
    <name type="scientific">Effrenium voratum</name>
    <dbReference type="NCBI Taxonomy" id="2562239"/>
    <lineage>
        <taxon>Eukaryota</taxon>
        <taxon>Sar</taxon>
        <taxon>Alveolata</taxon>
        <taxon>Dinophyceae</taxon>
        <taxon>Suessiales</taxon>
        <taxon>Symbiodiniaceae</taxon>
        <taxon>Effrenium</taxon>
    </lineage>
</organism>
<evidence type="ECO:0000313" key="3">
    <source>
        <dbReference type="Proteomes" id="UP001178507"/>
    </source>
</evidence>
<proteinExistence type="predicted"/>
<name>A0AA36I724_9DINO</name>
<dbReference type="EMBL" id="CAUJNA010000890">
    <property type="protein sequence ID" value="CAJ1382303.1"/>
    <property type="molecule type" value="Genomic_DNA"/>
</dbReference>
<evidence type="ECO:0000313" key="2">
    <source>
        <dbReference type="EMBL" id="CAJ1382303.1"/>
    </source>
</evidence>
<comment type="caution">
    <text evidence="2">The sequence shown here is derived from an EMBL/GenBank/DDBJ whole genome shotgun (WGS) entry which is preliminary data.</text>
</comment>
<gene>
    <name evidence="2" type="ORF">EVOR1521_LOCUS9702</name>
</gene>
<evidence type="ECO:0000256" key="1">
    <source>
        <dbReference type="SAM" id="MobiDB-lite"/>
    </source>
</evidence>
<sequence>MVLSADLRHAVQAKLKDAADGDRLVKAVDDIMSMLRTEGHVCTQRLPPQQVGVHPCNRDGLGLSSADVHSLLDEIIDVGFVASRVHAVAVEIADDSVRMWNEELVHASAKLGTLQGDKLKAVSLSASHTNFALRLLAQEVEHESDLVSRDRAFYEAALHGLEWSVISKDVAEAFPELLHYVQTQGNATLSRGEHELQADATGNVDFGVIKKRTLASKPGCAKSVPHLYTFALKCAGGRSAVFLQETENFVRAHAPSSRMLGPDIWEILSQDARGPAQNVLFRHALVKLAYIRDTLTAQEARKAFTKAVWGLREQCDLQKDHRIVAAMGYADVALAAMVLNLKVHGERKYETMQGMAHGFVTMLRTIAGNAAIRSPWEEFEEACPASSSASQPLKDKQIMRELNTDGSVKPHEEHEDRLLEAGFEMGQSVRRKPDMLEGKLVGLKDGKVRVELIENGLVAKILIDDFLSGAWHKFTPRAQPQLIENPAKYHPSHFPAVCRHGADHWDKLNIQVKPSKLVLCKSAIPKHKLMLAPASLNLRHKFTPPEGPPPFMVETAFPGECYFWIAPTVVQPKAEDDGGFRNKEALSEGDRLVLFKDRAAAPEPAALDMTPPKRRGTVSEELAGAEPKKRLRMKGH</sequence>
<dbReference type="Proteomes" id="UP001178507">
    <property type="component" value="Unassembled WGS sequence"/>
</dbReference>
<accession>A0AA36I724</accession>